<dbReference type="SUPFAM" id="SSF52833">
    <property type="entry name" value="Thioredoxin-like"/>
    <property type="match status" value="1"/>
</dbReference>
<evidence type="ECO:0000313" key="2">
    <source>
        <dbReference type="Proteomes" id="UP000242560"/>
    </source>
</evidence>
<dbReference type="InterPro" id="IPR036249">
    <property type="entry name" value="Thioredoxin-like_sf"/>
</dbReference>
<evidence type="ECO:0000313" key="1">
    <source>
        <dbReference type="EMBL" id="SFI71664.1"/>
    </source>
</evidence>
<dbReference type="Proteomes" id="UP000242560">
    <property type="component" value="Unassembled WGS sequence"/>
</dbReference>
<protein>
    <submittedName>
        <fullName evidence="1">Thioredoxin-like</fullName>
    </submittedName>
</protein>
<sequence length="232" mass="26164">MECKFNDNKVYPLTKIWYFAEINNYQFTMKKQTLRSLLLSGLLISGIACSQKSEKTAVTETSKDTVTQTSADSATAPVDSVALKEAKKKAAAAEIAKLPKPYNDKENAEAKIAELVKQAKAENKNVMIQAGGNWCIWCLRFNNYVQTTPELKQVVDKNYIYYHLNYSPENKNEKVFAKYDNPGAKYGYPVFIVLDQNGKMIHTQDSAVLEEGKGYSLEKVKAFFEKWAPKAS</sequence>
<dbReference type="Gene3D" id="3.40.30.10">
    <property type="entry name" value="Glutaredoxin"/>
    <property type="match status" value="1"/>
</dbReference>
<gene>
    <name evidence="1" type="ORF">SAMN05421638_0796</name>
</gene>
<keyword evidence="2" id="KW-1185">Reference proteome</keyword>
<dbReference type="Pfam" id="PF13899">
    <property type="entry name" value="Thioredoxin_7"/>
    <property type="match status" value="1"/>
</dbReference>
<dbReference type="EMBL" id="FORQ01000001">
    <property type="protein sequence ID" value="SFI71664.1"/>
    <property type="molecule type" value="Genomic_DNA"/>
</dbReference>
<reference evidence="2" key="1">
    <citation type="submission" date="2016-10" db="EMBL/GenBank/DDBJ databases">
        <authorList>
            <person name="Varghese N."/>
            <person name="Submissions S."/>
        </authorList>
    </citation>
    <scope>NUCLEOTIDE SEQUENCE [LARGE SCALE GENOMIC DNA]</scope>
    <source>
        <strain evidence="2">DSM 22251</strain>
    </source>
</reference>
<name>A0A1I3KGY2_9FLAO</name>
<proteinExistence type="predicted"/>
<dbReference type="AlphaFoldDB" id="A0A1I3KGY2"/>
<organism evidence="1 2">
    <name type="scientific">Kaistella treverensis</name>
    <dbReference type="NCBI Taxonomy" id="631455"/>
    <lineage>
        <taxon>Bacteria</taxon>
        <taxon>Pseudomonadati</taxon>
        <taxon>Bacteroidota</taxon>
        <taxon>Flavobacteriia</taxon>
        <taxon>Flavobacteriales</taxon>
        <taxon>Weeksellaceae</taxon>
        <taxon>Chryseobacterium group</taxon>
        <taxon>Kaistella</taxon>
    </lineage>
</organism>
<accession>A0A1I3KGY2</accession>